<dbReference type="AlphaFoldDB" id="A0A0L6UKW9"/>
<dbReference type="InterPro" id="IPR050282">
    <property type="entry name" value="Cycloisomerase_2"/>
</dbReference>
<keyword evidence="2" id="KW-0472">Membrane</keyword>
<evidence type="ECO:0000313" key="3">
    <source>
        <dbReference type="EMBL" id="KNZ48897.1"/>
    </source>
</evidence>
<proteinExistence type="inferred from homology"/>
<comment type="caution">
    <text evidence="3">The sequence shown here is derived from an EMBL/GenBank/DDBJ whole genome shotgun (WGS) entry which is preliminary data.</text>
</comment>
<keyword evidence="4" id="KW-1185">Reference proteome</keyword>
<keyword evidence="2" id="KW-1133">Transmembrane helix</keyword>
<dbReference type="SUPFAM" id="SSF75011">
    <property type="entry name" value="3-carboxy-cis,cis-mucoante lactonizing enzyme"/>
    <property type="match status" value="1"/>
</dbReference>
<protein>
    <submittedName>
        <fullName evidence="3">Uncharacterized protein</fullName>
    </submittedName>
</protein>
<sequence>MSTSNNSGGHPVMNSEPGRARRSQFYWFPVVVVLMASVLYTYRRGGAEQPPASYIISGSFTTSSLYVLRYEHESRKLEVVQSVAGYGPHQYLHLDRHRRRLYATSWQEPARLSAWDIHTDRPGMPPRLTLINQAPINNSNTAAVSSYITSKHSLLFSVGGPTGEIHRLNPDTGAIEQKLQELLFVPNEALRHEDKSRKALVQLFSQPLDAEKKALEFVSEIKSVRADDGPRHAVVSADGERLYVVTEHIDLSMGARIASRVDLYDVTRVGLQYRASSSVIEEPEEHDKYRGDTIRMVPQSCLDGESAEEREYIVATTRGATPSQPGHLAVMKYDFKSRTLTNLLRWQTPTSGGKANAIELRPPLHLANNIFQLVLTDDLLGWISVLECNLSTPKIHLLSRCLIAHQNFGASHAVWI</sequence>
<evidence type="ECO:0000313" key="4">
    <source>
        <dbReference type="Proteomes" id="UP000037035"/>
    </source>
</evidence>
<evidence type="ECO:0000256" key="1">
    <source>
        <dbReference type="ARBA" id="ARBA00005564"/>
    </source>
</evidence>
<name>A0A0L6UKW9_9BASI</name>
<dbReference type="PANTHER" id="PTHR30344">
    <property type="entry name" value="6-PHOSPHOGLUCONOLACTONASE-RELATED"/>
    <property type="match status" value="1"/>
</dbReference>
<dbReference type="OrthoDB" id="1715191at2759"/>
<comment type="similarity">
    <text evidence="1">Belongs to the cycloisomerase 2 family.</text>
</comment>
<dbReference type="EMBL" id="LAVV01010542">
    <property type="protein sequence ID" value="KNZ48897.1"/>
    <property type="molecule type" value="Genomic_DNA"/>
</dbReference>
<reference evidence="3 4" key="1">
    <citation type="submission" date="2015-08" db="EMBL/GenBank/DDBJ databases">
        <title>Next Generation Sequencing and Analysis of the Genome of Puccinia sorghi L Schw, the Causal Agent of Maize Common Rust.</title>
        <authorList>
            <person name="Rochi L."/>
            <person name="Burguener G."/>
            <person name="Darino M."/>
            <person name="Turjanski A."/>
            <person name="Kreff E."/>
            <person name="Dieguez M.J."/>
            <person name="Sacco F."/>
        </authorList>
    </citation>
    <scope>NUCLEOTIDE SEQUENCE [LARGE SCALE GENOMIC DNA]</scope>
    <source>
        <strain evidence="3 4">RO10H11247</strain>
    </source>
</reference>
<evidence type="ECO:0000256" key="2">
    <source>
        <dbReference type="SAM" id="Phobius"/>
    </source>
</evidence>
<organism evidence="3 4">
    <name type="scientific">Puccinia sorghi</name>
    <dbReference type="NCBI Taxonomy" id="27349"/>
    <lineage>
        <taxon>Eukaryota</taxon>
        <taxon>Fungi</taxon>
        <taxon>Dikarya</taxon>
        <taxon>Basidiomycota</taxon>
        <taxon>Pucciniomycotina</taxon>
        <taxon>Pucciniomycetes</taxon>
        <taxon>Pucciniales</taxon>
        <taxon>Pucciniaceae</taxon>
        <taxon>Puccinia</taxon>
    </lineage>
</organism>
<dbReference type="InterPro" id="IPR019405">
    <property type="entry name" value="Lactonase_7-beta_prop"/>
</dbReference>
<dbReference type="Pfam" id="PF10282">
    <property type="entry name" value="Lactonase"/>
    <property type="match status" value="1"/>
</dbReference>
<gene>
    <name evidence="3" type="ORF">VP01_533g5</name>
</gene>
<dbReference type="InterPro" id="IPR015943">
    <property type="entry name" value="WD40/YVTN_repeat-like_dom_sf"/>
</dbReference>
<feature type="transmembrane region" description="Helical" evidence="2">
    <location>
        <begin position="25"/>
        <end position="42"/>
    </location>
</feature>
<accession>A0A0L6UKW9</accession>
<dbReference type="VEuPathDB" id="FungiDB:VP01_533g5"/>
<dbReference type="GO" id="GO:0017057">
    <property type="term" value="F:6-phosphogluconolactonase activity"/>
    <property type="evidence" value="ECO:0007669"/>
    <property type="project" value="TreeGrafter"/>
</dbReference>
<dbReference type="Gene3D" id="2.130.10.10">
    <property type="entry name" value="YVTN repeat-like/Quinoprotein amine dehydrogenase"/>
    <property type="match status" value="2"/>
</dbReference>
<keyword evidence="2" id="KW-0812">Transmembrane</keyword>
<dbReference type="Proteomes" id="UP000037035">
    <property type="component" value="Unassembled WGS sequence"/>
</dbReference>
<dbReference type="PANTHER" id="PTHR30344:SF4">
    <property type="entry name" value="CYCLASE, PUTATIVE (AFU_ORTHOLOGUE AFUA_6G11580)-RELATED"/>
    <property type="match status" value="1"/>
</dbReference>